<dbReference type="InterPro" id="IPR000594">
    <property type="entry name" value="ThiF_NAD_FAD-bd"/>
</dbReference>
<dbReference type="SMART" id="SM01181">
    <property type="entry name" value="E2_bind"/>
    <property type="match status" value="1"/>
</dbReference>
<dbReference type="Proteomes" id="UP000324800">
    <property type="component" value="Unassembled WGS sequence"/>
</dbReference>
<dbReference type="GO" id="GO:0005737">
    <property type="term" value="C:cytoplasm"/>
    <property type="evidence" value="ECO:0007669"/>
    <property type="project" value="TreeGrafter"/>
</dbReference>
<dbReference type="PROSITE" id="PS00865">
    <property type="entry name" value="UBIQUITIN_ACTIVAT_2"/>
    <property type="match status" value="1"/>
</dbReference>
<dbReference type="GO" id="GO:0045116">
    <property type="term" value="P:protein neddylation"/>
    <property type="evidence" value="ECO:0007669"/>
    <property type="project" value="UniProtKB-UniRule"/>
</dbReference>
<dbReference type="GO" id="GO:0019781">
    <property type="term" value="F:NEDD8 activating enzyme activity"/>
    <property type="evidence" value="ECO:0007669"/>
    <property type="project" value="UniProtKB-UniRule"/>
</dbReference>
<accession>A0A5J4W9Z4</accession>
<dbReference type="PANTHER" id="PTHR10953">
    <property type="entry name" value="UBIQUITIN-ACTIVATING ENZYME E1"/>
    <property type="match status" value="1"/>
</dbReference>
<reference evidence="7 8" key="1">
    <citation type="submission" date="2019-03" db="EMBL/GenBank/DDBJ databases">
        <title>Single cell metagenomics reveals metabolic interactions within the superorganism composed of flagellate Streblomastix strix and complex community of Bacteroidetes bacteria on its surface.</title>
        <authorList>
            <person name="Treitli S.C."/>
            <person name="Kolisko M."/>
            <person name="Husnik F."/>
            <person name="Keeling P."/>
            <person name="Hampl V."/>
        </authorList>
    </citation>
    <scope>NUCLEOTIDE SEQUENCE [LARGE SCALE GENOMIC DNA]</scope>
    <source>
        <strain evidence="7">ST1C</strain>
    </source>
</reference>
<sequence length="415" mass="46449">MAEHNDIIQYWDPVYKLIEKKSVLEPEEDADPVTTKDFLHTSKVLVLGAGGLGCEILKDLALSGFKNISVIDMDTIDVSNLNRQFLFQEKDVGREKAVIAADFVNTRVQGCKIMPYVGDLTKKPIEFYKDYNIIISGLDAIEPRRWINALLVKFAREGNIIPFIDGGSEGFGGQVRVMLPTISACFDCGLDLIPPAVTFPLCTIASNPRLPEHCIEFAILKFPEQHGGTTMDGDKEEDVKWCFEKALERSKQYNIEGVTEKLTLGVMKRIIPAVASTNSIIAALSVHEALKLCINFPVLKNYITYSGRESIYTNTYELLMKDCPVCGERKTVELKFPQKVTVQGVIEQLKDQFQFKNPSLFTSGGFPIYRKGMALTEDNYEKSIKEIIGDDYCVIARDVALGPDGFITIQIIFDD</sequence>
<comment type="caution">
    <text evidence="7">The sequence shown here is derived from an EMBL/GenBank/DDBJ whole genome shotgun (WGS) entry which is preliminary data.</text>
</comment>
<proteinExistence type="inferred from homology"/>
<evidence type="ECO:0000256" key="1">
    <source>
        <dbReference type="ARBA" id="ARBA00022741"/>
    </source>
</evidence>
<name>A0A5J4W9Z4_9EUKA</name>
<evidence type="ECO:0000256" key="3">
    <source>
        <dbReference type="ARBA" id="ARBA00022840"/>
    </source>
</evidence>
<dbReference type="AlphaFoldDB" id="A0A5J4W9Z4"/>
<dbReference type="EC" id="6.2.1.64" evidence="5"/>
<dbReference type="UniPathway" id="UPA00885"/>
<comment type="catalytic activity">
    <reaction evidence="5">
        <text>ATP + [NEDD8 protein] + [E1 NEDD8-activating enzyme]-L-cysteine = AMP + diphosphate + [E1 NEDD8-activating enzyme]-S-[NEDD8 protein]-yl-L-cysteine.</text>
        <dbReference type="EC" id="6.2.1.64"/>
    </reaction>
</comment>
<evidence type="ECO:0000256" key="5">
    <source>
        <dbReference type="RuleBase" id="RU368009"/>
    </source>
</evidence>
<dbReference type="GO" id="GO:0005634">
    <property type="term" value="C:nucleus"/>
    <property type="evidence" value="ECO:0007669"/>
    <property type="project" value="TreeGrafter"/>
</dbReference>
<evidence type="ECO:0000259" key="6">
    <source>
        <dbReference type="SMART" id="SM01181"/>
    </source>
</evidence>
<feature type="active site" description="Glycyl thioester intermediate" evidence="4">
    <location>
        <position position="202"/>
    </location>
</feature>
<evidence type="ECO:0000313" key="7">
    <source>
        <dbReference type="EMBL" id="KAA6391199.1"/>
    </source>
</evidence>
<dbReference type="Gene3D" id="1.10.10.520">
    <property type="entry name" value="Ubiquitin activating enzymes (Uba3). Chain: B, domain 2"/>
    <property type="match status" value="1"/>
</dbReference>
<keyword evidence="1 5" id="KW-0547">Nucleotide-binding</keyword>
<organism evidence="7 8">
    <name type="scientific">Streblomastix strix</name>
    <dbReference type="NCBI Taxonomy" id="222440"/>
    <lineage>
        <taxon>Eukaryota</taxon>
        <taxon>Metamonada</taxon>
        <taxon>Preaxostyla</taxon>
        <taxon>Oxymonadida</taxon>
        <taxon>Streblomastigidae</taxon>
        <taxon>Streblomastix</taxon>
    </lineage>
</organism>
<dbReference type="Gene3D" id="3.40.50.720">
    <property type="entry name" value="NAD(P)-binding Rossmann-like Domain"/>
    <property type="match status" value="1"/>
</dbReference>
<dbReference type="InterPro" id="IPR033127">
    <property type="entry name" value="UBQ-activ_enz_E1_Cys_AS"/>
</dbReference>
<dbReference type="PANTHER" id="PTHR10953:SF6">
    <property type="entry name" value="NEDD8-ACTIVATING ENZYME E1 CATALYTIC SUBUNIT"/>
    <property type="match status" value="1"/>
</dbReference>
<comment type="function">
    <text evidence="5">Catalytic subunit of the dimeric E1 enzyme, which activates NEDD8.</text>
</comment>
<evidence type="ECO:0000313" key="8">
    <source>
        <dbReference type="Proteomes" id="UP000324800"/>
    </source>
</evidence>
<feature type="domain" description="E2 binding" evidence="6">
    <location>
        <begin position="334"/>
        <end position="412"/>
    </location>
</feature>
<dbReference type="Gene3D" id="3.10.20.260">
    <property type="entry name" value="NEDD8-activating enzyme E1, catalytic subunit"/>
    <property type="match status" value="1"/>
</dbReference>
<evidence type="ECO:0000256" key="4">
    <source>
        <dbReference type="PROSITE-ProRule" id="PRU10132"/>
    </source>
</evidence>
<dbReference type="InterPro" id="IPR035985">
    <property type="entry name" value="Ubiquitin-activating_enz"/>
</dbReference>
<dbReference type="SUPFAM" id="SSF69572">
    <property type="entry name" value="Activating enzymes of the ubiquitin-like proteins"/>
    <property type="match status" value="1"/>
</dbReference>
<comment type="similarity">
    <text evidence="5">Belongs to the ubiquitin-activating E1 family. UBA3 subfamily.</text>
</comment>
<dbReference type="OrthoDB" id="10255449at2759"/>
<dbReference type="InterPro" id="IPR014929">
    <property type="entry name" value="E2-binding"/>
</dbReference>
<keyword evidence="3 5" id="KW-0067">ATP-binding</keyword>
<comment type="pathway">
    <text evidence="5">Protein modification; protein neddylation.</text>
</comment>
<dbReference type="GO" id="GO:0005524">
    <property type="term" value="F:ATP binding"/>
    <property type="evidence" value="ECO:0007669"/>
    <property type="project" value="UniProtKB-UniRule"/>
</dbReference>
<gene>
    <name evidence="7" type="ORF">EZS28_013272</name>
</gene>
<evidence type="ECO:0000256" key="2">
    <source>
        <dbReference type="ARBA" id="ARBA00022786"/>
    </source>
</evidence>
<dbReference type="InterPro" id="IPR023318">
    <property type="entry name" value="Ub_act_enz_dom_a_sf"/>
</dbReference>
<protein>
    <recommendedName>
        <fullName evidence="5">NEDD8-activating enzyme E1 catalytic subunit</fullName>
        <ecNumber evidence="5">6.2.1.64</ecNumber>
    </recommendedName>
</protein>
<dbReference type="InterPro" id="IPR045886">
    <property type="entry name" value="ThiF/MoeB/HesA"/>
</dbReference>
<keyword evidence="5" id="KW-0436">Ligase</keyword>
<dbReference type="InterPro" id="IPR037078">
    <property type="entry name" value="NEDD8-ac_enz1_catalyticsu_C"/>
</dbReference>
<dbReference type="EMBL" id="SNRW01002956">
    <property type="protein sequence ID" value="KAA6391199.1"/>
    <property type="molecule type" value="Genomic_DNA"/>
</dbReference>
<keyword evidence="2 5" id="KW-0833">Ubl conjugation pathway</keyword>
<dbReference type="Pfam" id="PF00899">
    <property type="entry name" value="ThiF"/>
    <property type="match status" value="1"/>
</dbReference>